<dbReference type="AlphaFoldDB" id="B4D4S3"/>
<proteinExistence type="predicted"/>
<reference evidence="1 2" key="1">
    <citation type="journal article" date="2011" name="J. Bacteriol.">
        <title>Genome sequence of Chthoniobacter flavus Ellin428, an aerobic heterotrophic soil bacterium.</title>
        <authorList>
            <person name="Kant R."/>
            <person name="van Passel M.W."/>
            <person name="Palva A."/>
            <person name="Lucas S."/>
            <person name="Lapidus A."/>
            <person name="Glavina Del Rio T."/>
            <person name="Dalin E."/>
            <person name="Tice H."/>
            <person name="Bruce D."/>
            <person name="Goodwin L."/>
            <person name="Pitluck S."/>
            <person name="Larimer F.W."/>
            <person name="Land M.L."/>
            <person name="Hauser L."/>
            <person name="Sangwan P."/>
            <person name="de Vos W.M."/>
            <person name="Janssen P.H."/>
            <person name="Smidt H."/>
        </authorList>
    </citation>
    <scope>NUCLEOTIDE SEQUENCE [LARGE SCALE GENOMIC DNA]</scope>
    <source>
        <strain evidence="1 2">Ellin428</strain>
    </source>
</reference>
<evidence type="ECO:0000313" key="2">
    <source>
        <dbReference type="Proteomes" id="UP000005824"/>
    </source>
</evidence>
<dbReference type="EMBL" id="ABVL01000012">
    <property type="protein sequence ID" value="EDY18526.1"/>
    <property type="molecule type" value="Genomic_DNA"/>
</dbReference>
<keyword evidence="2" id="KW-1185">Reference proteome</keyword>
<accession>B4D4S3</accession>
<protein>
    <submittedName>
        <fullName evidence="1">Uncharacterized protein</fullName>
    </submittedName>
</protein>
<organism evidence="1 2">
    <name type="scientific">Chthoniobacter flavus Ellin428</name>
    <dbReference type="NCBI Taxonomy" id="497964"/>
    <lineage>
        <taxon>Bacteria</taxon>
        <taxon>Pseudomonadati</taxon>
        <taxon>Verrucomicrobiota</taxon>
        <taxon>Spartobacteria</taxon>
        <taxon>Chthoniobacterales</taxon>
        <taxon>Chthoniobacteraceae</taxon>
        <taxon>Chthoniobacter</taxon>
    </lineage>
</organism>
<gene>
    <name evidence="1" type="ORF">CfE428DRAFT_3911</name>
</gene>
<comment type="caution">
    <text evidence="1">The sequence shown here is derived from an EMBL/GenBank/DDBJ whole genome shotgun (WGS) entry which is preliminary data.</text>
</comment>
<name>B4D4S3_9BACT</name>
<dbReference type="STRING" id="497964.CfE428DRAFT_3911"/>
<dbReference type="InParanoid" id="B4D4S3"/>
<sequence length="34" mass="3888">METYHDGKRPRVLPTVLAVGWLKKWLEQGKVPGP</sequence>
<evidence type="ECO:0000313" key="1">
    <source>
        <dbReference type="EMBL" id="EDY18526.1"/>
    </source>
</evidence>
<dbReference type="Proteomes" id="UP000005824">
    <property type="component" value="Unassembled WGS sequence"/>
</dbReference>